<dbReference type="GO" id="GO:0006935">
    <property type="term" value="P:chemotaxis"/>
    <property type="evidence" value="ECO:0007669"/>
    <property type="project" value="UniProtKB-UniRule"/>
</dbReference>
<dbReference type="InterPro" id="IPR008248">
    <property type="entry name" value="CheB-like"/>
</dbReference>
<dbReference type="PROSITE" id="PS50122">
    <property type="entry name" value="CHEB"/>
    <property type="match status" value="1"/>
</dbReference>
<dbReference type="PATRIC" id="fig|907348.3.peg.2950"/>
<dbReference type="GO" id="GO:0008984">
    <property type="term" value="F:protein-glutamate methylesterase activity"/>
    <property type="evidence" value="ECO:0007669"/>
    <property type="project" value="UniProtKB-EC"/>
</dbReference>
<reference evidence="10 11" key="1">
    <citation type="submission" date="2011-09" db="EMBL/GenBank/DDBJ databases">
        <title>The draft genome of Treponema saccharophilum DSM 2985.</title>
        <authorList>
            <consortium name="US DOE Joint Genome Institute (JGI-PGF)"/>
            <person name="Lucas S."/>
            <person name="Copeland A."/>
            <person name="Lapidus A."/>
            <person name="Glavina del Rio T."/>
            <person name="Dalin E."/>
            <person name="Tice H."/>
            <person name="Bruce D."/>
            <person name="Goodwin L."/>
            <person name="Pitluck S."/>
            <person name="Peters L."/>
            <person name="Kyrpides N."/>
            <person name="Mavromatis K."/>
            <person name="Ivanova N."/>
            <person name="Markowitz V."/>
            <person name="Cheng J.-F."/>
            <person name="Hugenholtz P."/>
            <person name="Woyke T."/>
            <person name="Wu D."/>
            <person name="Gronow S."/>
            <person name="Wellnitz S."/>
            <person name="Brambilla E."/>
            <person name="Klenk H.-P."/>
            <person name="Eisen J.A."/>
        </authorList>
    </citation>
    <scope>NUCLEOTIDE SEQUENCE [LARGE SCALE GENOMIC DNA]</scope>
    <source>
        <strain evidence="10 11">DSM 2985</strain>
    </source>
</reference>
<dbReference type="PANTHER" id="PTHR42872">
    <property type="entry name" value="PROTEIN-GLUTAMATE METHYLESTERASE/PROTEIN-GLUTAMINE GLUTAMINASE"/>
    <property type="match status" value="1"/>
</dbReference>
<evidence type="ECO:0000256" key="6">
    <source>
        <dbReference type="PROSITE-ProRule" id="PRU00050"/>
    </source>
</evidence>
<dbReference type="EMBL" id="AGRW01000055">
    <property type="protein sequence ID" value="EIC00438.1"/>
    <property type="molecule type" value="Genomic_DNA"/>
</dbReference>
<dbReference type="InterPro" id="IPR011006">
    <property type="entry name" value="CheY-like_superfamily"/>
</dbReference>
<dbReference type="EC" id="3.1.1.61" evidence="4"/>
<dbReference type="SUPFAM" id="SSF52738">
    <property type="entry name" value="Methylesterase CheB, C-terminal domain"/>
    <property type="match status" value="1"/>
</dbReference>
<evidence type="ECO:0000256" key="3">
    <source>
        <dbReference type="ARBA" id="ARBA00022801"/>
    </source>
</evidence>
<proteinExistence type="predicted"/>
<feature type="domain" description="Response regulatory" evidence="8">
    <location>
        <begin position="2"/>
        <end position="115"/>
    </location>
</feature>
<comment type="catalytic activity">
    <reaction evidence="5">
        <text>[protein]-L-glutamate 5-O-methyl ester + H2O = L-glutamyl-[protein] + methanol + H(+)</text>
        <dbReference type="Rhea" id="RHEA:23236"/>
        <dbReference type="Rhea" id="RHEA-COMP:10208"/>
        <dbReference type="Rhea" id="RHEA-COMP:10311"/>
        <dbReference type="ChEBI" id="CHEBI:15377"/>
        <dbReference type="ChEBI" id="CHEBI:15378"/>
        <dbReference type="ChEBI" id="CHEBI:17790"/>
        <dbReference type="ChEBI" id="CHEBI:29973"/>
        <dbReference type="ChEBI" id="CHEBI:82795"/>
        <dbReference type="EC" id="3.1.1.61"/>
    </reaction>
</comment>
<dbReference type="Proteomes" id="UP000003571">
    <property type="component" value="Unassembled WGS sequence"/>
</dbReference>
<dbReference type="CDD" id="cd17541">
    <property type="entry name" value="REC_CheB-like"/>
    <property type="match status" value="1"/>
</dbReference>
<sequence length="337" mass="36010">MKLIIADDSAVIRAILAQNLTKIPDVEIIASVSNGRRAIDSAVRERPDAVISDIDMPEMDGLKAAKILSGDMKIPVLILSENSSAMADARSAGASDFMTKPSLDSYKDGFFSEMMEKLTRIAGPICSSGKKSGRNSSSCAQDSGPFRILCIGASTGGPTAVLEVLRGLGNNFPLPVFYTQHIEIGADRNMVNWFDSSCQNISVRLAEDGVEALPGIVYMAPADRHLEIAFVKNNGHPVIKISDAPPERFLRPAVNRMFRSAANFYKKSCLAVLLTGMGRDGALGCRDICDSGGWTIVEDKSTCAVFGMPAAAIEEGGAREVLPRGRIAARIVSLVSN</sequence>
<name>H7EPN7_9SPIR</name>
<dbReference type="PIRSF" id="PIRSF000876">
    <property type="entry name" value="RR_chemtxs_CheB"/>
    <property type="match status" value="1"/>
</dbReference>
<comment type="caution">
    <text evidence="10">The sequence shown here is derived from an EMBL/GenBank/DDBJ whole genome shotgun (WGS) entry which is preliminary data.</text>
</comment>
<dbReference type="CDD" id="cd16432">
    <property type="entry name" value="CheB_Rec"/>
    <property type="match status" value="1"/>
</dbReference>
<dbReference type="SMART" id="SM00448">
    <property type="entry name" value="REC"/>
    <property type="match status" value="1"/>
</dbReference>
<feature type="modified residue" description="4-aspartylphosphate" evidence="7">
    <location>
        <position position="53"/>
    </location>
</feature>
<dbReference type="InterPro" id="IPR001789">
    <property type="entry name" value="Sig_transdc_resp-reg_receiver"/>
</dbReference>
<feature type="domain" description="CheB-type methylesterase" evidence="9">
    <location>
        <begin position="145"/>
        <end position="337"/>
    </location>
</feature>
<keyword evidence="11" id="KW-1185">Reference proteome</keyword>
<keyword evidence="7" id="KW-0597">Phosphoprotein</keyword>
<keyword evidence="1" id="KW-0963">Cytoplasm</keyword>
<dbReference type="GO" id="GO:0000156">
    <property type="term" value="F:phosphorelay response regulator activity"/>
    <property type="evidence" value="ECO:0007669"/>
    <property type="project" value="InterPro"/>
</dbReference>
<evidence type="ECO:0000256" key="7">
    <source>
        <dbReference type="PROSITE-ProRule" id="PRU00169"/>
    </source>
</evidence>
<dbReference type="InterPro" id="IPR035909">
    <property type="entry name" value="CheB_C"/>
</dbReference>
<feature type="active site" evidence="6">
    <location>
        <position position="181"/>
    </location>
</feature>
<dbReference type="Pfam" id="PF00072">
    <property type="entry name" value="Response_reg"/>
    <property type="match status" value="1"/>
</dbReference>
<dbReference type="OrthoDB" id="9793421at2"/>
<keyword evidence="2 6" id="KW-0145">Chemotaxis</keyword>
<dbReference type="PROSITE" id="PS50110">
    <property type="entry name" value="RESPONSE_REGULATORY"/>
    <property type="match status" value="1"/>
</dbReference>
<dbReference type="SUPFAM" id="SSF52172">
    <property type="entry name" value="CheY-like"/>
    <property type="match status" value="1"/>
</dbReference>
<evidence type="ECO:0000256" key="2">
    <source>
        <dbReference type="ARBA" id="ARBA00022500"/>
    </source>
</evidence>
<gene>
    <name evidence="10" type="ORF">TresaDRAFT_0532</name>
</gene>
<dbReference type="PANTHER" id="PTHR42872:SF6">
    <property type="entry name" value="PROTEIN-GLUTAMATE METHYLESTERASE_PROTEIN-GLUTAMINE GLUTAMINASE"/>
    <property type="match status" value="1"/>
</dbReference>
<evidence type="ECO:0000256" key="5">
    <source>
        <dbReference type="ARBA" id="ARBA00048267"/>
    </source>
</evidence>
<dbReference type="AlphaFoldDB" id="H7EPN7"/>
<dbReference type="Pfam" id="PF01339">
    <property type="entry name" value="CheB_methylest"/>
    <property type="match status" value="1"/>
</dbReference>
<evidence type="ECO:0000256" key="4">
    <source>
        <dbReference type="ARBA" id="ARBA00039140"/>
    </source>
</evidence>
<dbReference type="RefSeq" id="WP_002706617.1">
    <property type="nucleotide sequence ID" value="NZ_AGRW01000055.1"/>
</dbReference>
<dbReference type="STRING" id="907348.TresaDRAFT_0532"/>
<dbReference type="GO" id="GO:0005737">
    <property type="term" value="C:cytoplasm"/>
    <property type="evidence" value="ECO:0007669"/>
    <property type="project" value="InterPro"/>
</dbReference>
<evidence type="ECO:0000313" key="11">
    <source>
        <dbReference type="Proteomes" id="UP000003571"/>
    </source>
</evidence>
<protein>
    <recommendedName>
        <fullName evidence="4">protein-glutamate methylesterase</fullName>
        <ecNumber evidence="4">3.1.1.61</ecNumber>
    </recommendedName>
</protein>
<dbReference type="InterPro" id="IPR000673">
    <property type="entry name" value="Sig_transdc_resp-reg_Me-estase"/>
</dbReference>
<evidence type="ECO:0000256" key="1">
    <source>
        <dbReference type="ARBA" id="ARBA00022490"/>
    </source>
</evidence>
<evidence type="ECO:0000259" key="9">
    <source>
        <dbReference type="PROSITE" id="PS50122"/>
    </source>
</evidence>
<dbReference type="Gene3D" id="3.40.50.2300">
    <property type="match status" value="1"/>
</dbReference>
<organism evidence="10 11">
    <name type="scientific">Treponema saccharophilum DSM 2985</name>
    <dbReference type="NCBI Taxonomy" id="907348"/>
    <lineage>
        <taxon>Bacteria</taxon>
        <taxon>Pseudomonadati</taxon>
        <taxon>Spirochaetota</taxon>
        <taxon>Spirochaetia</taxon>
        <taxon>Spirochaetales</taxon>
        <taxon>Treponemataceae</taxon>
        <taxon>Treponema</taxon>
    </lineage>
</organism>
<evidence type="ECO:0000259" key="8">
    <source>
        <dbReference type="PROSITE" id="PS50110"/>
    </source>
</evidence>
<accession>H7EPN7</accession>
<keyword evidence="3 6" id="KW-0378">Hydrolase</keyword>
<dbReference type="Gene3D" id="3.40.50.180">
    <property type="entry name" value="Methylesterase CheB, C-terminal domain"/>
    <property type="match status" value="1"/>
</dbReference>
<dbReference type="eggNOG" id="COG2201">
    <property type="taxonomic scope" value="Bacteria"/>
</dbReference>
<feature type="active site" evidence="6">
    <location>
        <position position="280"/>
    </location>
</feature>
<feature type="active site" evidence="6">
    <location>
        <position position="154"/>
    </location>
</feature>
<evidence type="ECO:0000313" key="10">
    <source>
        <dbReference type="EMBL" id="EIC00438.1"/>
    </source>
</evidence>